<keyword evidence="3" id="KW-1185">Reference proteome</keyword>
<evidence type="ECO:0000313" key="3">
    <source>
        <dbReference type="Proteomes" id="UP000236732"/>
    </source>
</evidence>
<proteinExistence type="predicted"/>
<sequence>MNAELVTRIRHRSSFVFRLVLLVPLFAGLVVAGAAHWPSSGTLAEFREAVAAGEVDRVNYRAANGELMSLTWSESPLGWHEVESEFADQGKPYTTQRLMDDVHRPAVQPSVTQESNSGSNSFPDWPFEATAGWWITGLWWLAFLAMFFSTPRLANRWAWFWLFTVGQIGVFFYLLLEPRPLWRGLGEGVPRAKRMDGTAGCGFSLLLAIAWALVSFGIGWLVKLVLG</sequence>
<protein>
    <submittedName>
        <fullName evidence="2">Uncharacterized protein</fullName>
    </submittedName>
</protein>
<evidence type="ECO:0000313" key="2">
    <source>
        <dbReference type="EMBL" id="SEH02282.1"/>
    </source>
</evidence>
<evidence type="ECO:0000256" key="1">
    <source>
        <dbReference type="SAM" id="Phobius"/>
    </source>
</evidence>
<feature type="transmembrane region" description="Helical" evidence="1">
    <location>
        <begin position="203"/>
        <end position="226"/>
    </location>
</feature>
<dbReference type="EMBL" id="FNVT01000025">
    <property type="protein sequence ID" value="SEH02282.1"/>
    <property type="molecule type" value="Genomic_DNA"/>
</dbReference>
<organism evidence="2 3">
    <name type="scientific">Nonomuraea solani</name>
    <dbReference type="NCBI Taxonomy" id="1144553"/>
    <lineage>
        <taxon>Bacteria</taxon>
        <taxon>Bacillati</taxon>
        <taxon>Actinomycetota</taxon>
        <taxon>Actinomycetes</taxon>
        <taxon>Streptosporangiales</taxon>
        <taxon>Streptosporangiaceae</taxon>
        <taxon>Nonomuraea</taxon>
    </lineage>
</organism>
<dbReference type="Proteomes" id="UP000236732">
    <property type="component" value="Unassembled WGS sequence"/>
</dbReference>
<keyword evidence="1" id="KW-0472">Membrane</keyword>
<reference evidence="2 3" key="1">
    <citation type="submission" date="2016-10" db="EMBL/GenBank/DDBJ databases">
        <authorList>
            <person name="de Groot N.N."/>
        </authorList>
    </citation>
    <scope>NUCLEOTIDE SEQUENCE [LARGE SCALE GENOMIC DNA]</scope>
    <source>
        <strain evidence="2 3">CGMCC 4.7037</strain>
    </source>
</reference>
<keyword evidence="1" id="KW-0812">Transmembrane</keyword>
<gene>
    <name evidence="2" type="ORF">SAMN05444920_12569</name>
</gene>
<feature type="transmembrane region" description="Helical" evidence="1">
    <location>
        <begin position="131"/>
        <end position="150"/>
    </location>
</feature>
<name>A0A1H6EWY0_9ACTN</name>
<feature type="transmembrane region" description="Helical" evidence="1">
    <location>
        <begin position="157"/>
        <end position="176"/>
    </location>
</feature>
<feature type="transmembrane region" description="Helical" evidence="1">
    <location>
        <begin position="15"/>
        <end position="37"/>
    </location>
</feature>
<keyword evidence="1" id="KW-1133">Transmembrane helix</keyword>
<accession>A0A1H6EWY0</accession>
<dbReference type="AlphaFoldDB" id="A0A1H6EWY0"/>